<organism evidence="1">
    <name type="scientific">Salmonella enterica</name>
    <name type="common">Salmonella choleraesuis</name>
    <dbReference type="NCBI Taxonomy" id="28901"/>
    <lineage>
        <taxon>Bacteria</taxon>
        <taxon>Pseudomonadati</taxon>
        <taxon>Pseudomonadota</taxon>
        <taxon>Gammaproteobacteria</taxon>
        <taxon>Enterobacterales</taxon>
        <taxon>Enterobacteriaceae</taxon>
        <taxon>Salmonella</taxon>
    </lineage>
</organism>
<accession>A0A5T2RFH6</accession>
<sequence>MSDINPRDALPQDRETLYKLVWREPAERIASQYGISTTLLAKRCTEMRIPRPLAGYWKALAKGTAPAVPALPDLKKGKIEKASRKVSLAVPPPTIVPSKVAVSASRKRARTAGSGYALIDDLKTYLLVSSVTKDGYYKPTKKKLLDLNVSETGFDSAIDFLSRFFAALGKQGYWVRLAESGEGLHCQGIDIKEDPKEGGLRYASLWRPCSASIICIEDMLFGFSLAEMTEYVPAKEVNGRYIRDETMIRWMRGTYEKPFRYVIRHTLPTGLFLLQLYSPYSSTNWQVQFRQTKQCGLVSQIPKIISAMHDAVPLIKKQQEEARVKAEKRRIQWELDEKRYRERDRIREEKDAYDASLTELKVIMTQWAEDKRIEQFFHEAESDASLLEGKQKGQVMERLQLARQLLSVDTAVERLLRWVTPQERLNKK</sequence>
<dbReference type="RefSeq" id="WP_174896640.1">
    <property type="nucleotide sequence ID" value="NZ_JBHZFM020000007.1"/>
</dbReference>
<dbReference type="EMBL" id="AAKRRC010000004">
    <property type="protein sequence ID" value="ECU9843029.1"/>
    <property type="molecule type" value="Genomic_DNA"/>
</dbReference>
<evidence type="ECO:0000313" key="1">
    <source>
        <dbReference type="EMBL" id="EAM5675837.1"/>
    </source>
</evidence>
<comment type="caution">
    <text evidence="1">The sequence shown here is derived from an EMBL/GenBank/DDBJ whole genome shotgun (WGS) entry which is preliminary data.</text>
</comment>
<protein>
    <submittedName>
        <fullName evidence="1">Uncharacterized protein</fullName>
    </submittedName>
</protein>
<dbReference type="AlphaFoldDB" id="A0A5T2RFH6"/>
<reference evidence="1" key="1">
    <citation type="submission" date="2019-01" db="EMBL/GenBank/DDBJ databases">
        <authorList>
            <consortium name="PulseNet: The National Subtyping Network for Foodborne Disease Surveillance"/>
            <person name="Tarr C.L."/>
            <person name="Trees E."/>
            <person name="Katz L.S."/>
            <person name="Carleton-Romer H.A."/>
            <person name="Stroika S."/>
            <person name="Kucerova Z."/>
            <person name="Roache K.F."/>
            <person name="Sabol A.L."/>
            <person name="Besser J."/>
            <person name="Gerner-Smidt P."/>
        </authorList>
    </citation>
    <scope>NUCLEOTIDE SEQUENCE</scope>
    <source>
        <strain evidence="2">PNUSAS029868</strain>
        <strain evidence="1">PNUSAS064238</strain>
    </source>
</reference>
<evidence type="ECO:0000313" key="2">
    <source>
        <dbReference type="EMBL" id="ECU9843029.1"/>
    </source>
</evidence>
<dbReference type="EMBL" id="AACVIL010000020">
    <property type="protein sequence ID" value="EAM5675837.1"/>
    <property type="molecule type" value="Genomic_DNA"/>
</dbReference>
<proteinExistence type="predicted"/>
<name>A0A5T2RFH6_SALER</name>
<gene>
    <name evidence="2" type="ORF">CXT11_14335</name>
    <name evidence="1" type="ORF">EOH22_17395</name>
</gene>